<sequence>MFTLTSLCCLLALAAAAPAEKEVEAADTLTYGVDFVDEIDSRHVTCFRNLNYNLVLVRIYNGGVDEVGFRNLDTVYSKFKTKQ</sequence>
<organism evidence="2 3">
    <name type="scientific">Bursaphelenchus xylophilus</name>
    <name type="common">Pinewood nematode worm</name>
    <name type="synonym">Aphelenchoides xylophilus</name>
    <dbReference type="NCBI Taxonomy" id="6326"/>
    <lineage>
        <taxon>Eukaryota</taxon>
        <taxon>Metazoa</taxon>
        <taxon>Ecdysozoa</taxon>
        <taxon>Nematoda</taxon>
        <taxon>Chromadorea</taxon>
        <taxon>Rhabditida</taxon>
        <taxon>Tylenchina</taxon>
        <taxon>Tylenchomorpha</taxon>
        <taxon>Aphelenchoidea</taxon>
        <taxon>Aphelenchoididae</taxon>
        <taxon>Bursaphelenchus</taxon>
    </lineage>
</organism>
<protein>
    <submittedName>
        <fullName evidence="3">Secreted protein</fullName>
    </submittedName>
</protein>
<proteinExistence type="predicted"/>
<evidence type="ECO:0000313" key="2">
    <source>
        <dbReference type="Proteomes" id="UP000095284"/>
    </source>
</evidence>
<feature type="chain" id="PRO_5009306133" evidence="1">
    <location>
        <begin position="17"/>
        <end position="83"/>
    </location>
</feature>
<reference evidence="3" key="1">
    <citation type="submission" date="2016-11" db="UniProtKB">
        <authorList>
            <consortium name="WormBaseParasite"/>
        </authorList>
    </citation>
    <scope>IDENTIFICATION</scope>
</reference>
<dbReference type="AlphaFoldDB" id="A0A1I7SHQ8"/>
<dbReference type="Proteomes" id="UP000095284">
    <property type="component" value="Unplaced"/>
</dbReference>
<feature type="signal peptide" evidence="1">
    <location>
        <begin position="1"/>
        <end position="16"/>
    </location>
</feature>
<dbReference type="WBParaSite" id="BXY_1257500.1">
    <property type="protein sequence ID" value="BXY_1257500.1"/>
    <property type="gene ID" value="BXY_1257500"/>
</dbReference>
<name>A0A1I7SHQ8_BURXY</name>
<accession>A0A1I7SHQ8</accession>
<keyword evidence="1" id="KW-0732">Signal</keyword>
<evidence type="ECO:0000256" key="1">
    <source>
        <dbReference type="SAM" id="SignalP"/>
    </source>
</evidence>
<evidence type="ECO:0000313" key="3">
    <source>
        <dbReference type="WBParaSite" id="BXY_1257500.1"/>
    </source>
</evidence>